<evidence type="ECO:0000313" key="3">
    <source>
        <dbReference type="Proteomes" id="UP001589693"/>
    </source>
</evidence>
<keyword evidence="3" id="KW-1185">Reference proteome</keyword>
<dbReference type="Proteomes" id="UP001589693">
    <property type="component" value="Unassembled WGS sequence"/>
</dbReference>
<dbReference type="EMBL" id="JBHLZU010000006">
    <property type="protein sequence ID" value="MFB9903687.1"/>
    <property type="molecule type" value="Genomic_DNA"/>
</dbReference>
<dbReference type="PROSITE" id="PS51664">
    <property type="entry name" value="YCAO"/>
    <property type="match status" value="1"/>
</dbReference>
<reference evidence="2 3" key="1">
    <citation type="submission" date="2024-09" db="EMBL/GenBank/DDBJ databases">
        <authorList>
            <person name="Sun Q."/>
            <person name="Mori K."/>
        </authorList>
    </citation>
    <scope>NUCLEOTIDE SEQUENCE [LARGE SCALE GENOMIC DNA]</scope>
    <source>
        <strain evidence="2 3">TBRC 7907</strain>
    </source>
</reference>
<accession>A0ABV5ZS36</accession>
<evidence type="ECO:0000313" key="2">
    <source>
        <dbReference type="EMBL" id="MFB9903687.1"/>
    </source>
</evidence>
<dbReference type="InterPro" id="IPR003776">
    <property type="entry name" value="YcaO-like_dom"/>
</dbReference>
<name>A0ABV5ZS36_9PSEU</name>
<dbReference type="InterPro" id="IPR027624">
    <property type="entry name" value="TOMM_cyclo_SagD"/>
</dbReference>
<sequence length="432" mass="45910">MSALVSPYGLVGRTGVSAGYQGEPRIPVAAGTLGEIGEALPHLDGWQPSLTADGNYDGAGGDLDPGRAELLSVAESLERYATLAVPEDVLVTASADELGPDAVAPEEWPRASETELGAPGFPLTRPDGGARIRWVRAWSLTHERPRYVPARMVWLRMEPCSPAELFTFGNPSGSAAHADYPRAVLGGLLEVVERDALMLTWLHRLRLPRLAARPEDLPASLRPYAERTHEAGLETVVFDATTDFGVPVFFALQLAEHDGLLAQLVATTAGLDPAAAVAKAHRELAMLRAALRANAPADTAAVSPEGVCGGAYRSGKPEARGHFDFLLDGPRPVRALAELPGPDSDDPLRQLDWVVSRLRARGAEVLAVDITPIEARAAGAVVVKVLVPQAVPLSFGTTVRMLATPRLYTAPAAMNHPVLTEDQLNPLPQPMA</sequence>
<dbReference type="PANTHER" id="PTHR37809">
    <property type="entry name" value="RIBOSOMAL PROTEIN S12 METHYLTHIOTRANSFERASE ACCESSORY FACTOR YCAO"/>
    <property type="match status" value="1"/>
</dbReference>
<dbReference type="Gene3D" id="3.30.40.250">
    <property type="match status" value="1"/>
</dbReference>
<dbReference type="PANTHER" id="PTHR37809:SF1">
    <property type="entry name" value="RIBOSOMAL PROTEIN S12 METHYLTHIOTRANSFERASE ACCESSORY FACTOR YCAO"/>
    <property type="match status" value="1"/>
</dbReference>
<dbReference type="Gene3D" id="3.30.1330.230">
    <property type="match status" value="1"/>
</dbReference>
<dbReference type="NCBIfam" id="TIGR03604">
    <property type="entry name" value="TOMM_cyclo_SagD"/>
    <property type="match status" value="1"/>
</dbReference>
<evidence type="ECO:0000259" key="1">
    <source>
        <dbReference type="PROSITE" id="PS51664"/>
    </source>
</evidence>
<dbReference type="Pfam" id="PF02624">
    <property type="entry name" value="YcaO"/>
    <property type="match status" value="1"/>
</dbReference>
<protein>
    <submittedName>
        <fullName evidence="2">YcaO-like family protein</fullName>
    </submittedName>
</protein>
<organism evidence="2 3">
    <name type="scientific">Allokutzneria oryzae</name>
    <dbReference type="NCBI Taxonomy" id="1378989"/>
    <lineage>
        <taxon>Bacteria</taxon>
        <taxon>Bacillati</taxon>
        <taxon>Actinomycetota</taxon>
        <taxon>Actinomycetes</taxon>
        <taxon>Pseudonocardiales</taxon>
        <taxon>Pseudonocardiaceae</taxon>
        <taxon>Allokutzneria</taxon>
    </lineage>
</organism>
<dbReference type="Gene3D" id="3.30.160.660">
    <property type="match status" value="1"/>
</dbReference>
<comment type="caution">
    <text evidence="2">The sequence shown here is derived from an EMBL/GenBank/DDBJ whole genome shotgun (WGS) entry which is preliminary data.</text>
</comment>
<proteinExistence type="predicted"/>
<gene>
    <name evidence="2" type="ORF">ACFFQA_07040</name>
</gene>
<feature type="domain" description="YcaO" evidence="1">
    <location>
        <begin position="60"/>
        <end position="432"/>
    </location>
</feature>
<dbReference type="RefSeq" id="WP_377850842.1">
    <property type="nucleotide sequence ID" value="NZ_JBHLZU010000006.1"/>
</dbReference>